<dbReference type="InterPro" id="IPR003342">
    <property type="entry name" value="ArnT-like_N"/>
</dbReference>
<feature type="transmembrane region" description="Helical" evidence="8">
    <location>
        <begin position="376"/>
        <end position="394"/>
    </location>
</feature>
<keyword evidence="3" id="KW-0328">Glycosyltransferase</keyword>
<dbReference type="GO" id="GO:0005886">
    <property type="term" value="C:plasma membrane"/>
    <property type="evidence" value="ECO:0007669"/>
    <property type="project" value="UniProtKB-SubCell"/>
</dbReference>
<dbReference type="GO" id="GO:0009103">
    <property type="term" value="P:lipopolysaccharide biosynthetic process"/>
    <property type="evidence" value="ECO:0007669"/>
    <property type="project" value="UniProtKB-ARBA"/>
</dbReference>
<feature type="transmembrane region" description="Helical" evidence="8">
    <location>
        <begin position="286"/>
        <end position="304"/>
    </location>
</feature>
<evidence type="ECO:0000256" key="1">
    <source>
        <dbReference type="ARBA" id="ARBA00004651"/>
    </source>
</evidence>
<dbReference type="InterPro" id="IPR050297">
    <property type="entry name" value="LipidA_mod_glycosyltrf_83"/>
</dbReference>
<dbReference type="PANTHER" id="PTHR33908">
    <property type="entry name" value="MANNOSYLTRANSFERASE YKCB-RELATED"/>
    <property type="match status" value="1"/>
</dbReference>
<evidence type="ECO:0000313" key="10">
    <source>
        <dbReference type="EMBL" id="WKN37011.1"/>
    </source>
</evidence>
<feature type="transmembrane region" description="Helical" evidence="8">
    <location>
        <begin position="108"/>
        <end position="128"/>
    </location>
</feature>
<dbReference type="AlphaFoldDB" id="A0AA49GNF4"/>
<protein>
    <submittedName>
        <fullName evidence="10">Glycosyltransferase family 39 protein</fullName>
    </submittedName>
</protein>
<comment type="subcellular location">
    <subcellularLocation>
        <location evidence="1">Cell membrane</location>
        <topology evidence="1">Multi-pass membrane protein</topology>
    </subcellularLocation>
</comment>
<evidence type="ECO:0000259" key="9">
    <source>
        <dbReference type="Pfam" id="PF02366"/>
    </source>
</evidence>
<sequence>MTRGLAIISLLAAIIFFSNLGGPSIYILDEAKNAGCAREMLEADQWVVPTFNYKLRAQKPPLHYYFMALGYRIFGVTELGARFFSAIFGILTVLTTFLFARRFLGERVAFLSSIVLLSSLHVAVQFHLAVPDPYLIFFVTLSILSFYATFETTNQKYLWLAYTALGLGVMAKGPVALVIVGMVTLLFLLATKSLRWPVLRGFLPWWGITLFVLIAAPWYVAVTVATDGEWLQQFLFRENVSRFLEPMEGHGGPFWIIPLLIIVGMFPFSMLAGQAIHLAWCNRSERLLLLALLTVLVVVVFFSLSGTKLPTYVAPAFPFLAIILGYFLSQLFQPENLKKYAVAATVLVYALLMVALPVGVYLGLETEAHLVSLRDLAFCFVLAPVFGLLAWWFAYHQQVANMISALALSWIALILLSFYVILPRVDQLNPITKALEQIPENREVVSYKRFNPAFSFYLQRPIRQFSTLDSLQQYLNQHEAFIITREQYSPELDSIQPTLPIVFQHRELFEPVTIELRCTEATKKYSLAKKPAFSKK</sequence>
<evidence type="ECO:0000256" key="5">
    <source>
        <dbReference type="ARBA" id="ARBA00022692"/>
    </source>
</evidence>
<reference evidence="10" key="1">
    <citation type="journal article" date="2023" name="Comput. Struct. Biotechnol. J.">
        <title>Discovery of a novel marine Bacteroidetes with a rich repertoire of carbohydrate-active enzymes.</title>
        <authorList>
            <person name="Chen B."/>
            <person name="Liu G."/>
            <person name="Chen Q."/>
            <person name="Wang H."/>
            <person name="Liu L."/>
            <person name="Tang K."/>
        </authorList>
    </citation>
    <scope>NUCLEOTIDE SEQUENCE</scope>
    <source>
        <strain evidence="10">TK19036</strain>
    </source>
</reference>
<feature type="transmembrane region" description="Helical" evidence="8">
    <location>
        <begin position="202"/>
        <end position="225"/>
    </location>
</feature>
<keyword evidence="5 8" id="KW-0812">Transmembrane</keyword>
<gene>
    <name evidence="10" type="ORF">K4G66_32090</name>
</gene>
<feature type="transmembrane region" description="Helical" evidence="8">
    <location>
        <begin position="340"/>
        <end position="364"/>
    </location>
</feature>
<feature type="domain" description="ArnT-like N-terminal" evidence="9">
    <location>
        <begin position="7"/>
        <end position="224"/>
    </location>
</feature>
<evidence type="ECO:0000256" key="2">
    <source>
        <dbReference type="ARBA" id="ARBA00022475"/>
    </source>
</evidence>
<proteinExistence type="predicted"/>
<reference evidence="10" key="2">
    <citation type="journal article" date="2024" name="Antonie Van Leeuwenhoek">
        <title>Roseihalotalea indica gen. nov., sp. nov., a halophilic Bacteroidetes from mesopelagic Southwest Indian Ocean with higher carbohydrate metabolic potential.</title>
        <authorList>
            <person name="Chen B."/>
            <person name="Zhang M."/>
            <person name="Lin D."/>
            <person name="Ye J."/>
            <person name="Tang K."/>
        </authorList>
    </citation>
    <scope>NUCLEOTIDE SEQUENCE</scope>
    <source>
        <strain evidence="10">TK19036</strain>
    </source>
</reference>
<evidence type="ECO:0000256" key="4">
    <source>
        <dbReference type="ARBA" id="ARBA00022679"/>
    </source>
</evidence>
<dbReference type="PANTHER" id="PTHR33908:SF3">
    <property type="entry name" value="UNDECAPRENYL PHOSPHATE-ALPHA-4-AMINO-4-DEOXY-L-ARABINOSE ARABINOSYL TRANSFERASE"/>
    <property type="match status" value="1"/>
</dbReference>
<feature type="transmembrane region" description="Helical" evidence="8">
    <location>
        <begin position="400"/>
        <end position="422"/>
    </location>
</feature>
<organism evidence="10">
    <name type="scientific">Roseihalotalea indica</name>
    <dbReference type="NCBI Taxonomy" id="2867963"/>
    <lineage>
        <taxon>Bacteria</taxon>
        <taxon>Pseudomonadati</taxon>
        <taxon>Bacteroidota</taxon>
        <taxon>Cytophagia</taxon>
        <taxon>Cytophagales</taxon>
        <taxon>Catalimonadaceae</taxon>
        <taxon>Roseihalotalea</taxon>
    </lineage>
</organism>
<dbReference type="GO" id="GO:0016763">
    <property type="term" value="F:pentosyltransferase activity"/>
    <property type="evidence" value="ECO:0007669"/>
    <property type="project" value="TreeGrafter"/>
</dbReference>
<feature type="transmembrane region" description="Helical" evidence="8">
    <location>
        <begin position="254"/>
        <end position="280"/>
    </location>
</feature>
<evidence type="ECO:0000256" key="3">
    <source>
        <dbReference type="ARBA" id="ARBA00022676"/>
    </source>
</evidence>
<feature type="transmembrane region" description="Helical" evidence="8">
    <location>
        <begin position="79"/>
        <end position="99"/>
    </location>
</feature>
<evidence type="ECO:0000256" key="8">
    <source>
        <dbReference type="SAM" id="Phobius"/>
    </source>
</evidence>
<feature type="transmembrane region" description="Helical" evidence="8">
    <location>
        <begin position="157"/>
        <end position="190"/>
    </location>
</feature>
<dbReference type="GO" id="GO:0010041">
    <property type="term" value="P:response to iron(III) ion"/>
    <property type="evidence" value="ECO:0007669"/>
    <property type="project" value="TreeGrafter"/>
</dbReference>
<feature type="transmembrane region" description="Helical" evidence="8">
    <location>
        <begin position="311"/>
        <end position="328"/>
    </location>
</feature>
<keyword evidence="6 8" id="KW-1133">Transmembrane helix</keyword>
<dbReference type="EMBL" id="CP120682">
    <property type="protein sequence ID" value="WKN37011.1"/>
    <property type="molecule type" value="Genomic_DNA"/>
</dbReference>
<keyword evidence="7 8" id="KW-0472">Membrane</keyword>
<evidence type="ECO:0000256" key="6">
    <source>
        <dbReference type="ARBA" id="ARBA00022989"/>
    </source>
</evidence>
<keyword evidence="2" id="KW-1003">Cell membrane</keyword>
<dbReference type="GO" id="GO:0006493">
    <property type="term" value="P:protein O-linked glycosylation"/>
    <property type="evidence" value="ECO:0007669"/>
    <property type="project" value="InterPro"/>
</dbReference>
<dbReference type="GO" id="GO:0000030">
    <property type="term" value="F:mannosyltransferase activity"/>
    <property type="evidence" value="ECO:0007669"/>
    <property type="project" value="InterPro"/>
</dbReference>
<accession>A0AA49GNF4</accession>
<keyword evidence="4" id="KW-0808">Transferase</keyword>
<evidence type="ECO:0000256" key="7">
    <source>
        <dbReference type="ARBA" id="ARBA00023136"/>
    </source>
</evidence>
<name>A0AA49GNF4_9BACT</name>
<dbReference type="Pfam" id="PF02366">
    <property type="entry name" value="PMT"/>
    <property type="match status" value="1"/>
</dbReference>